<comment type="subcellular location">
    <subcellularLocation>
        <location evidence="1">Nucleus</location>
    </subcellularLocation>
</comment>
<feature type="domain" description="WRKY" evidence="8">
    <location>
        <begin position="190"/>
        <end position="256"/>
    </location>
</feature>
<evidence type="ECO:0000256" key="1">
    <source>
        <dbReference type="ARBA" id="ARBA00004123"/>
    </source>
</evidence>
<dbReference type="SMR" id="A0A444YXB0"/>
<dbReference type="GO" id="GO:0005634">
    <property type="term" value="C:nucleus"/>
    <property type="evidence" value="ECO:0007669"/>
    <property type="project" value="UniProtKB-SubCell"/>
</dbReference>
<dbReference type="PROSITE" id="PS50811">
    <property type="entry name" value="WRKY"/>
    <property type="match status" value="1"/>
</dbReference>
<keyword evidence="3" id="KW-0238">DNA-binding</keyword>
<evidence type="ECO:0000313" key="10">
    <source>
        <dbReference type="Proteomes" id="UP000289738"/>
    </source>
</evidence>
<dbReference type="InterPro" id="IPR003657">
    <property type="entry name" value="WRKY_dom"/>
</dbReference>
<feature type="compositionally biased region" description="Low complexity" evidence="7">
    <location>
        <begin position="277"/>
        <end position="293"/>
    </location>
</feature>
<sequence>MSNEEDWDLFAIVRSCKAANNTAQTPQDTTTKTSSNSIMSTSSTTCLATTTITAEQNDGPFSSNNFVQPRTNGFQELEQLLNTFNPTITTTTTTTSAHGINSNNPLTFPHFIALPSTLGASTSGFDDRFHHHQQHQQKQHNLLQVQVPQTSTTTSLTLLPSSESQSQSQTQTPRSRKRKSQQKRMVCHVTADNLSSDLWAWRKYGQKPIKGSPYPRNYYRCSSCKGCVARKQVERSLSDPTMFVVTYTGEHKHAKPAHRNSLAGSTRKPSTPRLAETQENNDTKNPNNNNKNNNPDEKAQNSSTTTKEQNAEPPEIEQEMDDSSCEDSDDDGVLIPNSTAAMSDAVFLGSSSAAETWHCDGGFENRSDPDGPSNRI</sequence>
<dbReference type="PANTHER" id="PTHR32096">
    <property type="entry name" value="WRKY TRANSCRIPTION FACTOR 30-RELATED-RELATED"/>
    <property type="match status" value="1"/>
</dbReference>
<dbReference type="STRING" id="3818.A0A444YXB0"/>
<evidence type="ECO:0000256" key="3">
    <source>
        <dbReference type="ARBA" id="ARBA00023125"/>
    </source>
</evidence>
<proteinExistence type="inferred from homology"/>
<evidence type="ECO:0000256" key="2">
    <source>
        <dbReference type="ARBA" id="ARBA00023015"/>
    </source>
</evidence>
<feature type="compositionally biased region" description="Low complexity" evidence="7">
    <location>
        <begin position="149"/>
        <end position="172"/>
    </location>
</feature>
<feature type="region of interest" description="Disordered" evidence="7">
    <location>
        <begin position="149"/>
        <end position="185"/>
    </location>
</feature>
<feature type="region of interest" description="Disordered" evidence="7">
    <location>
        <begin position="250"/>
        <end position="338"/>
    </location>
</feature>
<dbReference type="GO" id="GO:0003700">
    <property type="term" value="F:DNA-binding transcription factor activity"/>
    <property type="evidence" value="ECO:0007669"/>
    <property type="project" value="InterPro"/>
</dbReference>
<feature type="compositionally biased region" description="Basic residues" evidence="7">
    <location>
        <begin position="174"/>
        <end position="185"/>
    </location>
</feature>
<comment type="caution">
    <text evidence="9">The sequence shown here is derived from an EMBL/GenBank/DDBJ whole genome shotgun (WGS) entry which is preliminary data.</text>
</comment>
<evidence type="ECO:0000259" key="8">
    <source>
        <dbReference type="PROSITE" id="PS50811"/>
    </source>
</evidence>
<gene>
    <name evidence="9" type="ORF">Ahy_B05g073891</name>
</gene>
<evidence type="ECO:0000256" key="4">
    <source>
        <dbReference type="ARBA" id="ARBA00023163"/>
    </source>
</evidence>
<name>A0A444YXB0_ARAHY</name>
<evidence type="ECO:0000313" key="9">
    <source>
        <dbReference type="EMBL" id="RYR06571.1"/>
    </source>
</evidence>
<dbReference type="Pfam" id="PF03106">
    <property type="entry name" value="WRKY"/>
    <property type="match status" value="1"/>
</dbReference>
<feature type="region of interest" description="Disordered" evidence="7">
    <location>
        <begin position="123"/>
        <end position="142"/>
    </location>
</feature>
<protein>
    <recommendedName>
        <fullName evidence="8">WRKY domain-containing protein</fullName>
    </recommendedName>
</protein>
<dbReference type="InterPro" id="IPR044810">
    <property type="entry name" value="WRKY_plant"/>
</dbReference>
<dbReference type="OrthoDB" id="662136at2759"/>
<dbReference type="SUPFAM" id="SSF118290">
    <property type="entry name" value="WRKY DNA-binding domain"/>
    <property type="match status" value="1"/>
</dbReference>
<evidence type="ECO:0000256" key="5">
    <source>
        <dbReference type="ARBA" id="ARBA00023242"/>
    </source>
</evidence>
<dbReference type="Proteomes" id="UP000289738">
    <property type="component" value="Chromosome B05"/>
</dbReference>
<dbReference type="GO" id="GO:0000976">
    <property type="term" value="F:transcription cis-regulatory region binding"/>
    <property type="evidence" value="ECO:0007669"/>
    <property type="project" value="TreeGrafter"/>
</dbReference>
<dbReference type="SMART" id="SM00774">
    <property type="entry name" value="WRKY"/>
    <property type="match status" value="1"/>
</dbReference>
<feature type="region of interest" description="Disordered" evidence="7">
    <location>
        <begin position="20"/>
        <end position="39"/>
    </location>
</feature>
<comment type="similarity">
    <text evidence="6">Belongs to the WRKY group II-e family.</text>
</comment>
<evidence type="ECO:0000256" key="7">
    <source>
        <dbReference type="SAM" id="MobiDB-lite"/>
    </source>
</evidence>
<feature type="compositionally biased region" description="Acidic residues" evidence="7">
    <location>
        <begin position="314"/>
        <end position="332"/>
    </location>
</feature>
<dbReference type="InterPro" id="IPR036576">
    <property type="entry name" value="WRKY_dom_sf"/>
</dbReference>
<keyword evidence="2" id="KW-0805">Transcription regulation</keyword>
<dbReference type="FunFam" id="2.20.25.80:FF:000007">
    <property type="entry name" value="WRKY transcription factor 22"/>
    <property type="match status" value="1"/>
</dbReference>
<dbReference type="Gramene" id="arahy.Tifrunner.gnm2.ann2.Ah15g548500.1">
    <property type="protein sequence ID" value="arahy.Tifrunner.gnm2.ann2.Ah15g548500.1-CDS"/>
    <property type="gene ID" value="arahy.Tifrunner.gnm2.ann2.Ah15g548500"/>
</dbReference>
<reference evidence="9 10" key="1">
    <citation type="submission" date="2019-01" db="EMBL/GenBank/DDBJ databases">
        <title>Sequencing of cultivated peanut Arachis hypogaea provides insights into genome evolution and oil improvement.</title>
        <authorList>
            <person name="Chen X."/>
        </authorList>
    </citation>
    <scope>NUCLEOTIDE SEQUENCE [LARGE SCALE GENOMIC DNA]</scope>
    <source>
        <strain evidence="10">cv. Fuhuasheng</strain>
        <tissue evidence="9">Leaves</tissue>
    </source>
</reference>
<dbReference type="EMBL" id="SDMP01000015">
    <property type="protein sequence ID" value="RYR06571.1"/>
    <property type="molecule type" value="Genomic_DNA"/>
</dbReference>
<dbReference type="Gene3D" id="2.20.25.80">
    <property type="entry name" value="WRKY domain"/>
    <property type="match status" value="1"/>
</dbReference>
<evidence type="ECO:0000256" key="6">
    <source>
        <dbReference type="ARBA" id="ARBA00060761"/>
    </source>
</evidence>
<accession>A0A444YXB0</accession>
<dbReference type="PANTHER" id="PTHR32096:SF80">
    <property type="entry name" value="WRKY TRANSCRIPTION FACTOR 27-RELATED"/>
    <property type="match status" value="1"/>
</dbReference>
<keyword evidence="10" id="KW-1185">Reference proteome</keyword>
<keyword evidence="4" id="KW-0804">Transcription</keyword>
<organism evidence="9 10">
    <name type="scientific">Arachis hypogaea</name>
    <name type="common">Peanut</name>
    <dbReference type="NCBI Taxonomy" id="3818"/>
    <lineage>
        <taxon>Eukaryota</taxon>
        <taxon>Viridiplantae</taxon>
        <taxon>Streptophyta</taxon>
        <taxon>Embryophyta</taxon>
        <taxon>Tracheophyta</taxon>
        <taxon>Spermatophyta</taxon>
        <taxon>Magnoliopsida</taxon>
        <taxon>eudicotyledons</taxon>
        <taxon>Gunneridae</taxon>
        <taxon>Pentapetalae</taxon>
        <taxon>rosids</taxon>
        <taxon>fabids</taxon>
        <taxon>Fabales</taxon>
        <taxon>Fabaceae</taxon>
        <taxon>Papilionoideae</taxon>
        <taxon>50 kb inversion clade</taxon>
        <taxon>dalbergioids sensu lato</taxon>
        <taxon>Dalbergieae</taxon>
        <taxon>Pterocarpus clade</taxon>
        <taxon>Arachis</taxon>
    </lineage>
</organism>
<dbReference type="AlphaFoldDB" id="A0A444YXB0"/>
<keyword evidence="5" id="KW-0539">Nucleus</keyword>